<dbReference type="PANTHER" id="PTHR37694">
    <property type="entry name" value="SLR8022 PROTEIN"/>
    <property type="match status" value="1"/>
</dbReference>
<dbReference type="EMBL" id="SUMG01000004">
    <property type="protein sequence ID" value="NBG87753.1"/>
    <property type="molecule type" value="Genomic_DNA"/>
</dbReference>
<dbReference type="Proteomes" id="UP000449710">
    <property type="component" value="Unassembled WGS sequence"/>
</dbReference>
<keyword evidence="3" id="KW-1185">Reference proteome</keyword>
<name>A0AA43XJ46_9CLOT</name>
<dbReference type="InterPro" id="IPR014710">
    <property type="entry name" value="RmlC-like_jellyroll"/>
</dbReference>
<comment type="caution">
    <text evidence="2">The sequence shown here is derived from an EMBL/GenBank/DDBJ whole genome shotgun (WGS) entry which is preliminary data.</text>
</comment>
<dbReference type="RefSeq" id="WP_160719538.1">
    <property type="nucleotide sequence ID" value="NZ_SUMG01000004.1"/>
</dbReference>
<reference evidence="2 3" key="1">
    <citation type="submission" date="2019-04" db="EMBL/GenBank/DDBJ databases">
        <title>Isachenkonia alkalipeptolytica gen. nov. sp. nov. a new anaerobic, alkiliphilic organothrophic bacterium capable to reduce synthesized ferrihydrite isolated from a soda lake.</title>
        <authorList>
            <person name="Toshchakov S.V."/>
            <person name="Zavarzina D.G."/>
            <person name="Zhilina T.N."/>
            <person name="Kostrikina N.A."/>
            <person name="Kublanov I.V."/>
        </authorList>
    </citation>
    <scope>NUCLEOTIDE SEQUENCE [LARGE SCALE GENOMIC DNA]</scope>
    <source>
        <strain evidence="2 3">Z-1701</strain>
    </source>
</reference>
<proteinExistence type="predicted"/>
<dbReference type="AlphaFoldDB" id="A0AA43XJ46"/>
<dbReference type="InterPro" id="IPR013096">
    <property type="entry name" value="Cupin_2"/>
</dbReference>
<sequence>MKIIRMQEIEGNKNQRGVTVKKLIDHDNTRVMNLTLQPEDHVPHHKVPVDVFFYIVKGKGTIQIGEETSTVQATDIILCPPEVEMALWADQGEEFSVLNVKTPNF</sequence>
<protein>
    <submittedName>
        <fullName evidence="2">Cupin domain-containing protein</fullName>
    </submittedName>
</protein>
<evidence type="ECO:0000313" key="3">
    <source>
        <dbReference type="Proteomes" id="UP000449710"/>
    </source>
</evidence>
<dbReference type="PANTHER" id="PTHR37694:SF1">
    <property type="entry name" value="SLR8022 PROTEIN"/>
    <property type="match status" value="1"/>
</dbReference>
<gene>
    <name evidence="2" type="ORF">ISALK_04495</name>
</gene>
<organism evidence="2 3">
    <name type="scientific">Isachenkonia alkalipeptolytica</name>
    <dbReference type="NCBI Taxonomy" id="2565777"/>
    <lineage>
        <taxon>Bacteria</taxon>
        <taxon>Bacillati</taxon>
        <taxon>Bacillota</taxon>
        <taxon>Clostridia</taxon>
        <taxon>Eubacteriales</taxon>
        <taxon>Clostridiaceae</taxon>
        <taxon>Isachenkonia</taxon>
    </lineage>
</organism>
<evidence type="ECO:0000313" key="2">
    <source>
        <dbReference type="EMBL" id="NBG87753.1"/>
    </source>
</evidence>
<accession>A0AA43XJ46</accession>
<evidence type="ECO:0000259" key="1">
    <source>
        <dbReference type="Pfam" id="PF07883"/>
    </source>
</evidence>
<dbReference type="Gene3D" id="2.60.120.10">
    <property type="entry name" value="Jelly Rolls"/>
    <property type="match status" value="1"/>
</dbReference>
<dbReference type="InterPro" id="IPR011051">
    <property type="entry name" value="RmlC_Cupin_sf"/>
</dbReference>
<dbReference type="SUPFAM" id="SSF51182">
    <property type="entry name" value="RmlC-like cupins"/>
    <property type="match status" value="1"/>
</dbReference>
<feature type="domain" description="Cupin type-2" evidence="1">
    <location>
        <begin position="35"/>
        <end position="100"/>
    </location>
</feature>
<dbReference type="Pfam" id="PF07883">
    <property type="entry name" value="Cupin_2"/>
    <property type="match status" value="1"/>
</dbReference>